<dbReference type="InterPro" id="IPR044304">
    <property type="entry name" value="NUBPL-like"/>
</dbReference>
<reference evidence="7 8" key="1">
    <citation type="journal article" date="2019" name="Int. J. Syst. Evol. Microbiol.">
        <title>The Global Catalogue of Microorganisms (GCM) 10K type strain sequencing project: providing services to taxonomists for standard genome sequencing and annotation.</title>
        <authorList>
            <consortium name="The Broad Institute Genomics Platform"/>
            <consortium name="The Broad Institute Genome Sequencing Center for Infectious Disease"/>
            <person name="Wu L."/>
            <person name="Ma J."/>
        </authorList>
    </citation>
    <scope>NUCLEOTIDE SEQUENCE [LARGE SCALE GENOMIC DNA]</scope>
    <source>
        <strain evidence="7 8">JCM 15896</strain>
    </source>
</reference>
<evidence type="ECO:0000256" key="2">
    <source>
        <dbReference type="ARBA" id="ARBA00022741"/>
    </source>
</evidence>
<dbReference type="CDD" id="cd02037">
    <property type="entry name" value="Mrp_NBP35"/>
    <property type="match status" value="1"/>
</dbReference>
<protein>
    <recommendedName>
        <fullName evidence="6">Iron-sulfur cluster carrier protein</fullName>
    </recommendedName>
</protein>
<dbReference type="InterPro" id="IPR000808">
    <property type="entry name" value="Mrp-like_CS"/>
</dbReference>
<keyword evidence="1 6" id="KW-0479">Metal-binding</keyword>
<evidence type="ECO:0000256" key="1">
    <source>
        <dbReference type="ARBA" id="ARBA00022723"/>
    </source>
</evidence>
<dbReference type="Proteomes" id="UP001500359">
    <property type="component" value="Unassembled WGS sequence"/>
</dbReference>
<dbReference type="NCBIfam" id="NF008669">
    <property type="entry name" value="PRK11670.1"/>
    <property type="match status" value="1"/>
</dbReference>
<comment type="similarity">
    <text evidence="6">Belongs to the Mrp/NBP35 ATP-binding proteins family.</text>
</comment>
<name>A0ABN1LMS3_9ALTE</name>
<dbReference type="PANTHER" id="PTHR42961:SF2">
    <property type="entry name" value="IRON-SULFUR PROTEIN NUBPL"/>
    <property type="match status" value="1"/>
</dbReference>
<keyword evidence="6" id="KW-0378">Hydrolase</keyword>
<organism evidence="7 8">
    <name type="scientific">Aliiglaciecola litoralis</name>
    <dbReference type="NCBI Taxonomy" id="582857"/>
    <lineage>
        <taxon>Bacteria</taxon>
        <taxon>Pseudomonadati</taxon>
        <taxon>Pseudomonadota</taxon>
        <taxon>Gammaproteobacteria</taxon>
        <taxon>Alteromonadales</taxon>
        <taxon>Alteromonadaceae</taxon>
        <taxon>Aliiglaciecola</taxon>
    </lineage>
</organism>
<keyword evidence="4 6" id="KW-0408">Iron</keyword>
<dbReference type="EMBL" id="BAAAFD010000008">
    <property type="protein sequence ID" value="GAA0858058.1"/>
    <property type="molecule type" value="Genomic_DNA"/>
</dbReference>
<evidence type="ECO:0000256" key="4">
    <source>
        <dbReference type="ARBA" id="ARBA00023004"/>
    </source>
</evidence>
<dbReference type="Gene3D" id="3.40.50.300">
    <property type="entry name" value="P-loop containing nucleotide triphosphate hydrolases"/>
    <property type="match status" value="1"/>
</dbReference>
<dbReference type="InterPro" id="IPR027417">
    <property type="entry name" value="P-loop_NTPase"/>
</dbReference>
<keyword evidence="8" id="KW-1185">Reference proteome</keyword>
<accession>A0ABN1LMS3</accession>
<keyword evidence="5 6" id="KW-0411">Iron-sulfur</keyword>
<dbReference type="HAMAP" id="MF_02040">
    <property type="entry name" value="Mrp_NBP35"/>
    <property type="match status" value="1"/>
</dbReference>
<dbReference type="SUPFAM" id="SSF52540">
    <property type="entry name" value="P-loop containing nucleoside triphosphate hydrolases"/>
    <property type="match status" value="1"/>
</dbReference>
<evidence type="ECO:0000313" key="7">
    <source>
        <dbReference type="EMBL" id="GAA0858058.1"/>
    </source>
</evidence>
<dbReference type="Pfam" id="PF10609">
    <property type="entry name" value="ParA"/>
    <property type="match status" value="1"/>
</dbReference>
<comment type="subunit">
    <text evidence="6">Homodimer.</text>
</comment>
<dbReference type="InterPro" id="IPR019591">
    <property type="entry name" value="Mrp/NBP35_ATP-bd"/>
</dbReference>
<dbReference type="PANTHER" id="PTHR42961">
    <property type="entry name" value="IRON-SULFUR PROTEIN NUBPL"/>
    <property type="match status" value="1"/>
</dbReference>
<dbReference type="RefSeq" id="WP_425542576.1">
    <property type="nucleotide sequence ID" value="NZ_BAAAFD010000008.1"/>
</dbReference>
<evidence type="ECO:0000256" key="6">
    <source>
        <dbReference type="HAMAP-Rule" id="MF_02040"/>
    </source>
</evidence>
<keyword evidence="3 6" id="KW-0067">ATP-binding</keyword>
<evidence type="ECO:0000313" key="8">
    <source>
        <dbReference type="Proteomes" id="UP001500359"/>
    </source>
</evidence>
<sequence length="352" mass="37900">MPIALSEAHNTDEVYQHAASSLGITPKQFAQCCHVEGNILKITLPFACETQHGALVESLETLGLDRSQIELRVLIDAKQTKLPRLKRVKNIIAVASGKGGVGKSATSVNLAFALQAQGAKVGLLDADIYGPSVPIMLGNPQAQPQSEDNRHMIPLDCHGVVANSIGYLVPPENATIWRGPMASKALQQIVNETLWPELDYLIIDMPPGTGDIQLTLAQMVPLTAAVIVTTPQDIALADATKGIAMFNKVDIPVLGLIENMSYYLCRKCGHKDHVFASGGGEKLAQQHHMNLLGQLPLDIMIREHADGGEPLIISQPQSELSNLYLQIAMQVSKSLAFSINLATDNSIEITTV</sequence>
<dbReference type="PROSITE" id="PS01215">
    <property type="entry name" value="MRP"/>
    <property type="match status" value="1"/>
</dbReference>
<gene>
    <name evidence="7" type="primary">apbC</name>
    <name evidence="7" type="ORF">GCM10009114_26210</name>
</gene>
<evidence type="ECO:0000256" key="5">
    <source>
        <dbReference type="ARBA" id="ARBA00023014"/>
    </source>
</evidence>
<comment type="function">
    <text evidence="6">Binds and transfers iron-sulfur (Fe-S) clusters to target apoproteins. Can hydrolyze ATP.</text>
</comment>
<proteinExistence type="inferred from homology"/>
<dbReference type="InterPro" id="IPR033756">
    <property type="entry name" value="YlxH/NBP35"/>
</dbReference>
<comment type="caution">
    <text evidence="7">The sequence shown here is derived from an EMBL/GenBank/DDBJ whole genome shotgun (WGS) entry which is preliminary data.</text>
</comment>
<keyword evidence="2 6" id="KW-0547">Nucleotide-binding</keyword>
<feature type="binding site" evidence="6">
    <location>
        <begin position="97"/>
        <end position="104"/>
    </location>
    <ligand>
        <name>ATP</name>
        <dbReference type="ChEBI" id="CHEBI:30616"/>
    </ligand>
</feature>
<evidence type="ECO:0000256" key="3">
    <source>
        <dbReference type="ARBA" id="ARBA00022840"/>
    </source>
</evidence>